<comment type="caution">
    <text evidence="1">The sequence shown here is derived from an EMBL/GenBank/DDBJ whole genome shotgun (WGS) entry which is preliminary data.</text>
</comment>
<organism evidence="1 2">
    <name type="scientific">Aquibacillus halophilus</name>
    <dbReference type="NCBI Taxonomy" id="930132"/>
    <lineage>
        <taxon>Bacteria</taxon>
        <taxon>Bacillati</taxon>
        <taxon>Bacillota</taxon>
        <taxon>Bacilli</taxon>
        <taxon>Bacillales</taxon>
        <taxon>Bacillaceae</taxon>
        <taxon>Aquibacillus</taxon>
    </lineage>
</organism>
<sequence length="69" mass="8127">MMKNYHCYYCNDQLLMMINDNAEDVNHNVSIHSFILTYFLCTNSDCETTHIEESDINGNLLFYGPLQDR</sequence>
<evidence type="ECO:0000313" key="2">
    <source>
        <dbReference type="Proteomes" id="UP000799092"/>
    </source>
</evidence>
<dbReference type="AlphaFoldDB" id="A0A6A8DFE0"/>
<protein>
    <submittedName>
        <fullName evidence="1">Uncharacterized protein</fullName>
    </submittedName>
</protein>
<proteinExistence type="predicted"/>
<name>A0A6A8DFE0_9BACI</name>
<evidence type="ECO:0000313" key="1">
    <source>
        <dbReference type="EMBL" id="MRH41577.1"/>
    </source>
</evidence>
<dbReference type="EMBL" id="WJNG01000002">
    <property type="protein sequence ID" value="MRH41577.1"/>
    <property type="molecule type" value="Genomic_DNA"/>
</dbReference>
<dbReference type="Proteomes" id="UP000799092">
    <property type="component" value="Unassembled WGS sequence"/>
</dbReference>
<keyword evidence="2" id="KW-1185">Reference proteome</keyword>
<gene>
    <name evidence="1" type="ORF">GH741_02680</name>
</gene>
<dbReference type="RefSeq" id="WP_153735221.1">
    <property type="nucleotide sequence ID" value="NZ_WJNG01000002.1"/>
</dbReference>
<accession>A0A6A8DFE0</accession>
<reference evidence="1" key="1">
    <citation type="submission" date="2019-11" db="EMBL/GenBank/DDBJ databases">
        <authorList>
            <person name="Li J."/>
        </authorList>
    </citation>
    <scope>NUCLEOTIDE SEQUENCE</scope>
    <source>
        <strain evidence="1">B6B</strain>
    </source>
</reference>